<dbReference type="InterPro" id="IPR001173">
    <property type="entry name" value="Glyco_trans_2-like"/>
</dbReference>
<accession>A0ABT7SMY5</accession>
<dbReference type="Pfam" id="PF00535">
    <property type="entry name" value="Glycos_transf_2"/>
    <property type="match status" value="1"/>
</dbReference>
<evidence type="ECO:0000313" key="3">
    <source>
        <dbReference type="Proteomes" id="UP001241056"/>
    </source>
</evidence>
<dbReference type="PANTHER" id="PTHR10859:SF91">
    <property type="entry name" value="DOLICHYL-PHOSPHATE BETA-GLUCOSYLTRANSFERASE"/>
    <property type="match status" value="1"/>
</dbReference>
<protein>
    <submittedName>
        <fullName evidence="2">Glycosyltransferase family 2 protein</fullName>
    </submittedName>
</protein>
<dbReference type="RefSeq" id="WP_289410199.1">
    <property type="nucleotide sequence ID" value="NZ_JAUCDY010000004.1"/>
</dbReference>
<evidence type="ECO:0000313" key="2">
    <source>
        <dbReference type="EMBL" id="MDM7857542.1"/>
    </source>
</evidence>
<dbReference type="SUPFAM" id="SSF53448">
    <property type="entry name" value="Nucleotide-diphospho-sugar transferases"/>
    <property type="match status" value="1"/>
</dbReference>
<dbReference type="PANTHER" id="PTHR10859">
    <property type="entry name" value="GLYCOSYL TRANSFERASE"/>
    <property type="match status" value="1"/>
</dbReference>
<dbReference type="EMBL" id="JAUCDY010000004">
    <property type="protein sequence ID" value="MDM7857542.1"/>
    <property type="molecule type" value="Genomic_DNA"/>
</dbReference>
<dbReference type="InterPro" id="IPR029044">
    <property type="entry name" value="Nucleotide-diphossugar_trans"/>
</dbReference>
<dbReference type="Proteomes" id="UP001241056">
    <property type="component" value="Unassembled WGS sequence"/>
</dbReference>
<dbReference type="CDD" id="cd04179">
    <property type="entry name" value="DPM_DPG-synthase_like"/>
    <property type="match status" value="1"/>
</dbReference>
<dbReference type="Gene3D" id="3.90.550.10">
    <property type="entry name" value="Spore Coat Polysaccharide Biosynthesis Protein SpsA, Chain A"/>
    <property type="match status" value="1"/>
</dbReference>
<organism evidence="2 3">
    <name type="scientific">Thiopseudomonas acetoxidans</name>
    <dbReference type="NCBI Taxonomy" id="3041622"/>
    <lineage>
        <taxon>Bacteria</taxon>
        <taxon>Pseudomonadati</taxon>
        <taxon>Pseudomonadota</taxon>
        <taxon>Gammaproteobacteria</taxon>
        <taxon>Pseudomonadales</taxon>
        <taxon>Pseudomonadaceae</taxon>
        <taxon>Thiopseudomonas</taxon>
    </lineage>
</organism>
<comment type="caution">
    <text evidence="2">The sequence shown here is derived from an EMBL/GenBank/DDBJ whole genome shotgun (WGS) entry which is preliminary data.</text>
</comment>
<reference evidence="2 3" key="1">
    <citation type="submission" date="2023-06" db="EMBL/GenBank/DDBJ databases">
        <title>Thiopseudomonas sp. CY1220 draft genome sequence.</title>
        <authorList>
            <person name="Zhao G."/>
            <person name="An M."/>
        </authorList>
    </citation>
    <scope>NUCLEOTIDE SEQUENCE [LARGE SCALE GENOMIC DNA]</scope>
    <source>
        <strain evidence="2 3">CY1220</strain>
    </source>
</reference>
<evidence type="ECO:0000259" key="1">
    <source>
        <dbReference type="Pfam" id="PF00535"/>
    </source>
</evidence>
<feature type="domain" description="Glycosyltransferase 2-like" evidence="1">
    <location>
        <begin position="30"/>
        <end position="156"/>
    </location>
</feature>
<proteinExistence type="predicted"/>
<sequence length="269" mass="30871">MANAHPEKTIQQHSNTEQSGADAVQTFKVCVVIPVCNHGQPLIKVVDQLRQRGLSCVLVDDASNAQTVEIMDELAQQEQIFLVRHSVNKGKGGAVMSGLRYAQSLGFTHALQVDADGQHDLQQVEFFIRAASEQPQMMVCSYPQYDASVPKGRYYARYLTHVLVWLETLSLSIRDSMCGFRVYPLDSAVKLINEVKLGQRMDFDIEILVRLFWRDVGMQWYPVKVIYPEDGLSNFRPWQDNWLISKMHTKLIFGMLWRAPRTLWRRLAQ</sequence>
<name>A0ABT7SMY5_9GAMM</name>
<gene>
    <name evidence="2" type="ORF">QEZ41_04535</name>
</gene>
<keyword evidence="3" id="KW-1185">Reference proteome</keyword>